<sequence>QNRGNSPSPPRRELRLEPAGATKRLYFRTLLGQAVNRAIAEEFAISIFKIDPDHGHANFVPFWREALAALDEMPKTVRGTSRAFLHHSAVSRRRIAKQEDYFPIDSDERVQLLERAIGDIQYALDFIPATPEGESDLNLYNSLAHAYQDLADEEVKRGASEVRIIALRNKAHDATQRAYRANPDNSFVVETYARSLISDAKMLPEKAGGNAIEVLNIVYAAMDRDRSGQRRFALAKLADSAIGILLNLELDSHLRKDPSSEVDALILAIVALARDVRRTEGMGLGDFPSGNRIQAAKLLSHPLLHGNPQAVRLRYSLTVLDESYNFESQLELLQALQDGATVFSPQMRLEFALLLQQCGRHHEAERLFRELRRLWKEGDHYVEVPDRLRWLLTPDRMSRRQVTARIVAGDESRRIAKIRELQDTKVPFRPQEFSRQSFAPGSVIRGYISFGHNGPLLRPITAVQS</sequence>
<dbReference type="Proteomes" id="UP000192917">
    <property type="component" value="Unassembled WGS sequence"/>
</dbReference>
<gene>
    <name evidence="1" type="ORF">SAMN05428998_1701</name>
</gene>
<keyword evidence="2" id="KW-1185">Reference proteome</keyword>
<dbReference type="RefSeq" id="WP_200808730.1">
    <property type="nucleotide sequence ID" value="NZ_FWZX01000070.1"/>
</dbReference>
<protein>
    <submittedName>
        <fullName evidence="1">Uncharacterized protein</fullName>
    </submittedName>
</protein>
<dbReference type="EMBL" id="FWZX01000070">
    <property type="protein sequence ID" value="SMF85735.1"/>
    <property type="molecule type" value="Genomic_DNA"/>
</dbReference>
<dbReference type="STRING" id="560819.SAMN05428998_1701"/>
<accession>A0A1Y6CY16</accession>
<dbReference type="AlphaFoldDB" id="A0A1Y6CY16"/>
<evidence type="ECO:0000313" key="2">
    <source>
        <dbReference type="Proteomes" id="UP000192917"/>
    </source>
</evidence>
<organism evidence="1 2">
    <name type="scientific">Tistlia consotensis USBA 355</name>
    <dbReference type="NCBI Taxonomy" id="560819"/>
    <lineage>
        <taxon>Bacteria</taxon>
        <taxon>Pseudomonadati</taxon>
        <taxon>Pseudomonadota</taxon>
        <taxon>Alphaproteobacteria</taxon>
        <taxon>Rhodospirillales</taxon>
        <taxon>Rhodovibrionaceae</taxon>
        <taxon>Tistlia</taxon>
    </lineage>
</organism>
<proteinExistence type="predicted"/>
<evidence type="ECO:0000313" key="1">
    <source>
        <dbReference type="EMBL" id="SMF85735.1"/>
    </source>
</evidence>
<feature type="non-terminal residue" evidence="1">
    <location>
        <position position="1"/>
    </location>
</feature>
<reference evidence="1 2" key="1">
    <citation type="submission" date="2017-04" db="EMBL/GenBank/DDBJ databases">
        <authorList>
            <person name="Afonso C.L."/>
            <person name="Miller P.J."/>
            <person name="Scott M.A."/>
            <person name="Spackman E."/>
            <person name="Goraichik I."/>
            <person name="Dimitrov K.M."/>
            <person name="Suarez D.L."/>
            <person name="Swayne D.E."/>
        </authorList>
    </citation>
    <scope>NUCLEOTIDE SEQUENCE [LARGE SCALE GENOMIC DNA]</scope>
    <source>
        <strain evidence="1 2">USBA 355</strain>
    </source>
</reference>
<dbReference type="Pfam" id="PF24404">
    <property type="entry name" value="nSTAND_NTPase7"/>
    <property type="match status" value="1"/>
</dbReference>
<name>A0A1Y6CY16_9PROT</name>